<evidence type="ECO:0000256" key="8">
    <source>
        <dbReference type="ARBA" id="ARBA00023204"/>
    </source>
</evidence>
<dbReference type="InterPro" id="IPR006166">
    <property type="entry name" value="ERCC4_domain"/>
</dbReference>
<keyword evidence="6" id="KW-0378">Hydrolase</keyword>
<evidence type="ECO:0000256" key="6">
    <source>
        <dbReference type="ARBA" id="ARBA00022801"/>
    </source>
</evidence>
<feature type="compositionally biased region" description="Low complexity" evidence="10">
    <location>
        <begin position="592"/>
        <end position="604"/>
    </location>
</feature>
<evidence type="ECO:0000256" key="7">
    <source>
        <dbReference type="ARBA" id="ARBA00023125"/>
    </source>
</evidence>
<feature type="region of interest" description="Disordered" evidence="10">
    <location>
        <begin position="539"/>
        <end position="616"/>
    </location>
</feature>
<dbReference type="SUPFAM" id="SSF47781">
    <property type="entry name" value="RuvA domain 2-like"/>
    <property type="match status" value="1"/>
</dbReference>
<dbReference type="STRING" id="215250.A0A316YFR0"/>
<dbReference type="Pfam" id="PF02732">
    <property type="entry name" value="ERCC4"/>
    <property type="match status" value="1"/>
</dbReference>
<evidence type="ECO:0000256" key="10">
    <source>
        <dbReference type="SAM" id="MobiDB-lite"/>
    </source>
</evidence>
<dbReference type="SMART" id="SM00891">
    <property type="entry name" value="ERCC4"/>
    <property type="match status" value="1"/>
</dbReference>
<feature type="compositionally biased region" description="Basic and acidic residues" evidence="10">
    <location>
        <begin position="569"/>
        <end position="581"/>
    </location>
</feature>
<dbReference type="CDD" id="cd20078">
    <property type="entry name" value="XPF_nuclease_XPF_euk"/>
    <property type="match status" value="1"/>
</dbReference>
<keyword evidence="7" id="KW-0238">DNA-binding</keyword>
<evidence type="ECO:0000313" key="13">
    <source>
        <dbReference type="Proteomes" id="UP000245768"/>
    </source>
</evidence>
<evidence type="ECO:0000256" key="4">
    <source>
        <dbReference type="ARBA" id="ARBA00022759"/>
    </source>
</evidence>
<feature type="region of interest" description="Disordered" evidence="10">
    <location>
        <begin position="41"/>
        <end position="67"/>
    </location>
</feature>
<dbReference type="PANTHER" id="PTHR10150">
    <property type="entry name" value="DNA REPAIR ENDONUCLEASE XPF"/>
    <property type="match status" value="1"/>
</dbReference>
<dbReference type="SUPFAM" id="SSF52980">
    <property type="entry name" value="Restriction endonuclease-like"/>
    <property type="match status" value="1"/>
</dbReference>
<sequence length="1038" mass="115925">MASRPARHDITHPSEADANVSALASIGNLLPFQKHIIRSLIPAPSGGRREDDSERLGSSSDEDQDDPDALLVMARGLGIRSIVASILRLYDGPQHLVVIVNASAEEEKGLGDELTTMGVRKPGLRSIGHETTAKVRQELYLSGGLLSVTSRILVVDMLNKMIPTDLITGLVVLHAERISPTCVESFIARIFRQENKEGFIKAFSDEPEHFAGGLSPLQTVLGQLHMRRVELWPRFHKNIIRDLGKRRADVIELHQPLSRSMRNIQNAIVECLDATLGELKRGSSTIDVDDCTVENAIFRAFETIVRRQLDPVWHRLGPKTKQLVNDLRTLRSLLTYLITYDSVTFHSYLETILASQSSGSSSIPGAPKQNQSPWLFMEAANVIFREAKARAFIGDVKKQPSSQQSESNDGISMEEEEAAFGPSTSSAAVRPWWLPPGVEPTLEELPKWHLLREVLDEIEQDIHWTDTDLTGNKTNTILIMTQTERTCSQLRDYVSSMDASILGGASREEDATPGRKLMEKQLRNYFLWKGGLGNMNSNLRTTADVAPQPGTSNTNGDASRGAQGQYESEGLKRKEVWERGRAPPNKRRRQRGGSTAASSATSQGDLRSAPEALESEANSLAQFMDSAAQRNEVDEEAEQPAEGAINSESSADTFTQVDFDNYFGLLDMSDLVVVRPYSGDDDDRNLEELQPRFIVMYDPEPSFVRRIEVYRSTHPHVSIRVYFLMYAESVEEQRYLSSLRREKDSFERLIREKSMMALPLQADGRPAEQSSDERLLRTINSRLAGGQRTATSEPPRVIVDLREFRSSLPSMLHGAGLQVVPCTLQVGDYILTSDMCVERKSLSDLIQSFNSGRLYTQCELMSVHYQHPILLIEFDQDKSFSLQSMNEAKGKIVSRAITTKTKSQDVDIQSKLVLLTIAFPRLRIIWSSSPYATSDIFAELKNNYDEPDLDKVAAVGLDENSSSSAFSENSLNMTPQDILLSLPGITTKNFRLVSNSVRDLAELFELELDEIQHLIGIEAGRKLFEFCNKNVRGRLPAL</sequence>
<dbReference type="Proteomes" id="UP000245768">
    <property type="component" value="Unassembled WGS sequence"/>
</dbReference>
<dbReference type="GO" id="GO:0003684">
    <property type="term" value="F:damaged DNA binding"/>
    <property type="evidence" value="ECO:0007669"/>
    <property type="project" value="TreeGrafter"/>
</dbReference>
<reference evidence="12 13" key="1">
    <citation type="journal article" date="2018" name="Mol. Biol. Evol.">
        <title>Broad Genomic Sampling Reveals a Smut Pathogenic Ancestry of the Fungal Clade Ustilaginomycotina.</title>
        <authorList>
            <person name="Kijpornyongpan T."/>
            <person name="Mondo S.J."/>
            <person name="Barry K."/>
            <person name="Sandor L."/>
            <person name="Lee J."/>
            <person name="Lipzen A."/>
            <person name="Pangilinan J."/>
            <person name="LaButti K."/>
            <person name="Hainaut M."/>
            <person name="Henrissat B."/>
            <person name="Grigoriev I.V."/>
            <person name="Spatafora J.W."/>
            <person name="Aime M.C."/>
        </authorList>
    </citation>
    <scope>NUCLEOTIDE SEQUENCE [LARGE SCALE GENOMIC DNA]</scope>
    <source>
        <strain evidence="12 13">MCA 4198</strain>
    </source>
</reference>
<dbReference type="OrthoDB" id="361020at2759"/>
<comment type="similarity">
    <text evidence="2">Belongs to the XPF family.</text>
</comment>
<dbReference type="Gene3D" id="1.10.150.20">
    <property type="entry name" value="5' to 3' exonuclease, C-terminal subdomain"/>
    <property type="match status" value="1"/>
</dbReference>
<evidence type="ECO:0000256" key="5">
    <source>
        <dbReference type="ARBA" id="ARBA00022763"/>
    </source>
</evidence>
<dbReference type="GO" id="GO:0000724">
    <property type="term" value="P:double-strand break repair via homologous recombination"/>
    <property type="evidence" value="ECO:0007669"/>
    <property type="project" value="TreeGrafter"/>
</dbReference>
<feature type="region of interest" description="Disordered" evidence="10">
    <location>
        <begin position="395"/>
        <end position="423"/>
    </location>
</feature>
<dbReference type="GO" id="GO:1901255">
    <property type="term" value="P:nucleotide-excision repair involved in interstrand cross-link repair"/>
    <property type="evidence" value="ECO:0007669"/>
    <property type="project" value="TreeGrafter"/>
</dbReference>
<accession>A0A316YFR0</accession>
<feature type="region of interest" description="Disordered" evidence="10">
    <location>
        <begin position="628"/>
        <end position="650"/>
    </location>
</feature>
<dbReference type="GO" id="GO:0000014">
    <property type="term" value="F:single-stranded DNA endodeoxyribonuclease activity"/>
    <property type="evidence" value="ECO:0007669"/>
    <property type="project" value="TreeGrafter"/>
</dbReference>
<dbReference type="InterPro" id="IPR006167">
    <property type="entry name" value="XPF"/>
</dbReference>
<dbReference type="GO" id="GO:0000110">
    <property type="term" value="C:nucleotide-excision repair factor 1 complex"/>
    <property type="evidence" value="ECO:0007669"/>
    <property type="project" value="TreeGrafter"/>
</dbReference>
<dbReference type="RefSeq" id="XP_025375588.1">
    <property type="nucleotide sequence ID" value="XM_025524169.1"/>
</dbReference>
<evidence type="ECO:0000256" key="9">
    <source>
        <dbReference type="ARBA" id="ARBA00023242"/>
    </source>
</evidence>
<dbReference type="GO" id="GO:0000712">
    <property type="term" value="P:resolution of meiotic recombination intermediates"/>
    <property type="evidence" value="ECO:0007669"/>
    <property type="project" value="TreeGrafter"/>
</dbReference>
<dbReference type="PANTHER" id="PTHR10150:SF0">
    <property type="entry name" value="DNA REPAIR ENDONUCLEASE XPF"/>
    <property type="match status" value="1"/>
</dbReference>
<dbReference type="EMBL" id="KZ819638">
    <property type="protein sequence ID" value="PWN88390.1"/>
    <property type="molecule type" value="Genomic_DNA"/>
</dbReference>
<evidence type="ECO:0000259" key="11">
    <source>
        <dbReference type="SMART" id="SM00891"/>
    </source>
</evidence>
<dbReference type="InterPro" id="IPR010994">
    <property type="entry name" value="RuvA_2-like"/>
</dbReference>
<dbReference type="Gene3D" id="3.40.50.10130">
    <property type="match status" value="1"/>
</dbReference>
<dbReference type="InterPro" id="IPR047520">
    <property type="entry name" value="XPF_nuclease"/>
</dbReference>
<keyword evidence="9" id="KW-0539">Nucleus</keyword>
<feature type="compositionally biased region" description="Polar residues" evidence="10">
    <location>
        <begin position="399"/>
        <end position="410"/>
    </location>
</feature>
<feature type="domain" description="ERCC4" evidence="11">
    <location>
        <begin position="796"/>
        <end position="876"/>
    </location>
</feature>
<protein>
    <submittedName>
        <fullName evidence="12">DNA repair protein</fullName>
    </submittedName>
</protein>
<evidence type="ECO:0000256" key="2">
    <source>
        <dbReference type="ARBA" id="ARBA00010015"/>
    </source>
</evidence>
<dbReference type="FunCoup" id="A0A316YFR0">
    <property type="interactions" value="561"/>
</dbReference>
<dbReference type="InParanoid" id="A0A316YFR0"/>
<keyword evidence="4" id="KW-0255">Endonuclease</keyword>
<evidence type="ECO:0000256" key="3">
    <source>
        <dbReference type="ARBA" id="ARBA00022722"/>
    </source>
</evidence>
<name>A0A316YFR0_9BASI</name>
<dbReference type="NCBIfam" id="TIGR00596">
    <property type="entry name" value="rad1"/>
    <property type="match status" value="1"/>
</dbReference>
<proteinExistence type="inferred from homology"/>
<keyword evidence="5" id="KW-0227">DNA damage</keyword>
<organism evidence="12 13">
    <name type="scientific">Acaromyces ingoldii</name>
    <dbReference type="NCBI Taxonomy" id="215250"/>
    <lineage>
        <taxon>Eukaryota</taxon>
        <taxon>Fungi</taxon>
        <taxon>Dikarya</taxon>
        <taxon>Basidiomycota</taxon>
        <taxon>Ustilaginomycotina</taxon>
        <taxon>Exobasidiomycetes</taxon>
        <taxon>Exobasidiales</taxon>
        <taxon>Cryptobasidiaceae</taxon>
        <taxon>Acaromyces</taxon>
    </lineage>
</organism>
<keyword evidence="3" id="KW-0540">Nuclease</keyword>
<evidence type="ECO:0000256" key="1">
    <source>
        <dbReference type="ARBA" id="ARBA00004123"/>
    </source>
</evidence>
<evidence type="ECO:0000313" key="12">
    <source>
        <dbReference type="EMBL" id="PWN88390.1"/>
    </source>
</evidence>
<dbReference type="FunFam" id="3.40.50.10130:FF:000002">
    <property type="entry name" value="DNA repair endonuclease XPF"/>
    <property type="match status" value="1"/>
</dbReference>
<keyword evidence="13" id="KW-1185">Reference proteome</keyword>
<comment type="subcellular location">
    <subcellularLocation>
        <location evidence="1">Nucleus</location>
    </subcellularLocation>
</comment>
<dbReference type="GO" id="GO:0003697">
    <property type="term" value="F:single-stranded DNA binding"/>
    <property type="evidence" value="ECO:0007669"/>
    <property type="project" value="InterPro"/>
</dbReference>
<keyword evidence="8" id="KW-0234">DNA repair</keyword>
<dbReference type="InterPro" id="IPR011335">
    <property type="entry name" value="Restrct_endonuc-II-like"/>
</dbReference>
<dbReference type="AlphaFoldDB" id="A0A316YFR0"/>
<gene>
    <name evidence="12" type="ORF">FA10DRAFT_287933</name>
</gene>
<dbReference type="GeneID" id="37046085"/>